<evidence type="ECO:0000313" key="3">
    <source>
        <dbReference type="EMBL" id="KAL0061104.1"/>
    </source>
</evidence>
<keyword evidence="4" id="KW-1185">Reference proteome</keyword>
<dbReference type="Proteomes" id="UP001437256">
    <property type="component" value="Unassembled WGS sequence"/>
</dbReference>
<gene>
    <name evidence="3" type="ORF">AAF712_012098</name>
</gene>
<name>A0ABR2ZJG4_9AGAR</name>
<dbReference type="Pfam" id="PF07929">
    <property type="entry name" value="PRiA4_ORF3"/>
    <property type="match status" value="1"/>
</dbReference>
<dbReference type="InterPro" id="IPR012912">
    <property type="entry name" value="Plasmid_pRiA4b_Orf3-like"/>
</dbReference>
<organism evidence="3 4">
    <name type="scientific">Marasmius tenuissimus</name>
    <dbReference type="NCBI Taxonomy" id="585030"/>
    <lineage>
        <taxon>Eukaryota</taxon>
        <taxon>Fungi</taxon>
        <taxon>Dikarya</taxon>
        <taxon>Basidiomycota</taxon>
        <taxon>Agaricomycotina</taxon>
        <taxon>Agaricomycetes</taxon>
        <taxon>Agaricomycetidae</taxon>
        <taxon>Agaricales</taxon>
        <taxon>Marasmiineae</taxon>
        <taxon>Marasmiaceae</taxon>
        <taxon>Marasmius</taxon>
    </lineage>
</organism>
<reference evidence="3 4" key="1">
    <citation type="submission" date="2024-05" db="EMBL/GenBank/DDBJ databases">
        <title>A draft genome resource for the thread blight pathogen Marasmius tenuissimus strain MS-2.</title>
        <authorList>
            <person name="Yulfo-Soto G.E."/>
            <person name="Baruah I.K."/>
            <person name="Amoako-Attah I."/>
            <person name="Bukari Y."/>
            <person name="Meinhardt L.W."/>
            <person name="Bailey B.A."/>
            <person name="Cohen S.P."/>
        </authorList>
    </citation>
    <scope>NUCLEOTIDE SEQUENCE [LARGE SCALE GENOMIC DNA]</scope>
    <source>
        <strain evidence="3 4">MS-2</strain>
    </source>
</reference>
<sequence length="306" mass="35286">MPKALIPEHLVKSMLLHAPGTAVNDANDWKYHKRYCGKKTYTFKIKLLGSAKPVITRTVDVPSWYTFQWFHFVIQYAFGPWQQCHPHEFSYETETPKRRGGIPDQTVLRILPESGAPRSLAGGRSMFEKELKLSDIYDQSGKYHSLVVREGAFLPLKYLYDFGNVGPQKWDHLVTFKGEKMATVDRPLFSKAVGYPPAEDVGGVSGWEEVKKAFAAERPTARQRQVREWATERMGYKDRAKDTLAVGEKPYNPFNEVNVTVMNYEGRWENHLEGYLEDLGEQIERPDYDDDDDDDYPFDSEDDDDL</sequence>
<proteinExistence type="predicted"/>
<evidence type="ECO:0000256" key="1">
    <source>
        <dbReference type="SAM" id="MobiDB-lite"/>
    </source>
</evidence>
<dbReference type="InterPro" id="IPR024047">
    <property type="entry name" value="MM3350-like_sf"/>
</dbReference>
<evidence type="ECO:0000259" key="2">
    <source>
        <dbReference type="Pfam" id="PF07929"/>
    </source>
</evidence>
<dbReference type="SUPFAM" id="SSF159941">
    <property type="entry name" value="MM3350-like"/>
    <property type="match status" value="1"/>
</dbReference>
<accession>A0ABR2ZJG4</accession>
<evidence type="ECO:0000313" key="4">
    <source>
        <dbReference type="Proteomes" id="UP001437256"/>
    </source>
</evidence>
<dbReference type="PANTHER" id="PTHR41878:SF1">
    <property type="entry name" value="TNPR PROTEIN"/>
    <property type="match status" value="1"/>
</dbReference>
<dbReference type="Gene3D" id="3.10.290.30">
    <property type="entry name" value="MM3350-like"/>
    <property type="match status" value="1"/>
</dbReference>
<comment type="caution">
    <text evidence="3">The sequence shown here is derived from an EMBL/GenBank/DDBJ whole genome shotgun (WGS) entry which is preliminary data.</text>
</comment>
<protein>
    <recommendedName>
        <fullName evidence="2">Plasmid pRiA4b Orf3-like domain-containing protein</fullName>
    </recommendedName>
</protein>
<feature type="domain" description="Plasmid pRiA4b Orf3-like" evidence="2">
    <location>
        <begin position="40"/>
        <end position="236"/>
    </location>
</feature>
<dbReference type="PANTHER" id="PTHR41878">
    <property type="entry name" value="LEXA REPRESSOR-RELATED"/>
    <property type="match status" value="1"/>
</dbReference>
<dbReference type="EMBL" id="JBBXMP010000148">
    <property type="protein sequence ID" value="KAL0061104.1"/>
    <property type="molecule type" value="Genomic_DNA"/>
</dbReference>
<feature type="region of interest" description="Disordered" evidence="1">
    <location>
        <begin position="278"/>
        <end position="306"/>
    </location>
</feature>